<dbReference type="Gene3D" id="1.10.840.10">
    <property type="entry name" value="Ras guanine-nucleotide exchange factors catalytic domain"/>
    <property type="match status" value="1"/>
</dbReference>
<feature type="region of interest" description="Disordered" evidence="3">
    <location>
        <begin position="891"/>
        <end position="922"/>
    </location>
</feature>
<dbReference type="SUPFAM" id="SSF48366">
    <property type="entry name" value="Ras GEF"/>
    <property type="match status" value="1"/>
</dbReference>
<reference evidence="5 6" key="1">
    <citation type="journal article" date="2015" name="PLoS Pathog.">
        <title>Leptomonas seymouri: Adaptations to the Dixenous Life Cycle Analyzed by Genome Sequencing, Transcriptome Profiling and Co-infection with Leishmania donovani.</title>
        <authorList>
            <person name="Kraeva N."/>
            <person name="Butenko A."/>
            <person name="Hlavacova J."/>
            <person name="Kostygov A."/>
            <person name="Myskova J."/>
            <person name="Grybchuk D."/>
            <person name="Lestinova T."/>
            <person name="Votypka J."/>
            <person name="Volf P."/>
            <person name="Opperdoes F."/>
            <person name="Flegontov P."/>
            <person name="Lukes J."/>
            <person name="Yurchenko V."/>
        </authorList>
    </citation>
    <scope>NUCLEOTIDE SEQUENCE [LARGE SCALE GENOMIC DNA]</scope>
    <source>
        <strain evidence="5 6">ATCC 30220</strain>
    </source>
</reference>
<protein>
    <recommendedName>
        <fullName evidence="4">Ras-GEF domain-containing protein</fullName>
    </recommendedName>
</protein>
<gene>
    <name evidence="5" type="ORF">ABL78_1037</name>
</gene>
<dbReference type="VEuPathDB" id="TriTrypDB:Lsey_0015_0300"/>
<dbReference type="GO" id="GO:0007264">
    <property type="term" value="P:small GTPase-mediated signal transduction"/>
    <property type="evidence" value="ECO:0007669"/>
    <property type="project" value="InterPro"/>
</dbReference>
<dbReference type="GO" id="GO:0005085">
    <property type="term" value="F:guanyl-nucleotide exchange factor activity"/>
    <property type="evidence" value="ECO:0007669"/>
    <property type="project" value="UniProtKB-KW"/>
</dbReference>
<accession>A0A0N1IMA7</accession>
<dbReference type="SMART" id="SM00147">
    <property type="entry name" value="RasGEF"/>
    <property type="match status" value="1"/>
</dbReference>
<evidence type="ECO:0000313" key="5">
    <source>
        <dbReference type="EMBL" id="KPI89868.1"/>
    </source>
</evidence>
<dbReference type="PANTHER" id="PTHR23113">
    <property type="entry name" value="GUANINE NUCLEOTIDE EXCHANGE FACTOR"/>
    <property type="match status" value="1"/>
</dbReference>
<dbReference type="InterPro" id="IPR008937">
    <property type="entry name" value="Ras-like_GEF"/>
</dbReference>
<feature type="domain" description="Ras-GEF" evidence="4">
    <location>
        <begin position="990"/>
        <end position="1236"/>
    </location>
</feature>
<feature type="region of interest" description="Disordered" evidence="3">
    <location>
        <begin position="1"/>
        <end position="32"/>
    </location>
</feature>
<dbReference type="OMA" id="CRVHETD"/>
<feature type="compositionally biased region" description="Basic and acidic residues" evidence="3">
    <location>
        <begin position="52"/>
        <end position="66"/>
    </location>
</feature>
<dbReference type="InterPro" id="IPR036964">
    <property type="entry name" value="RASGEF_cat_dom_sf"/>
</dbReference>
<dbReference type="PANTHER" id="PTHR23113:SF99">
    <property type="entry name" value="RASGEF DOMAIN-CONTAINING PROTEIN"/>
    <property type="match status" value="1"/>
</dbReference>
<keyword evidence="1 2" id="KW-0344">Guanine-nucleotide releasing factor</keyword>
<dbReference type="OrthoDB" id="546434at2759"/>
<evidence type="ECO:0000259" key="4">
    <source>
        <dbReference type="PROSITE" id="PS50009"/>
    </source>
</evidence>
<comment type="caution">
    <text evidence="5">The sequence shown here is derived from an EMBL/GenBank/DDBJ whole genome shotgun (WGS) entry which is preliminary data.</text>
</comment>
<feature type="compositionally biased region" description="Low complexity" evidence="3">
    <location>
        <begin position="160"/>
        <end position="173"/>
    </location>
</feature>
<feature type="region of interest" description="Disordered" evidence="3">
    <location>
        <begin position="51"/>
        <end position="323"/>
    </location>
</feature>
<organism evidence="5 6">
    <name type="scientific">Leptomonas seymouri</name>
    <dbReference type="NCBI Taxonomy" id="5684"/>
    <lineage>
        <taxon>Eukaryota</taxon>
        <taxon>Discoba</taxon>
        <taxon>Euglenozoa</taxon>
        <taxon>Kinetoplastea</taxon>
        <taxon>Metakinetoplastina</taxon>
        <taxon>Trypanosomatida</taxon>
        <taxon>Trypanosomatidae</taxon>
        <taxon>Leishmaniinae</taxon>
        <taxon>Leptomonas</taxon>
    </lineage>
</organism>
<feature type="compositionally biased region" description="Polar residues" evidence="3">
    <location>
        <begin position="107"/>
        <end position="129"/>
    </location>
</feature>
<feature type="compositionally biased region" description="Acidic residues" evidence="3">
    <location>
        <begin position="287"/>
        <end position="301"/>
    </location>
</feature>
<dbReference type="Pfam" id="PF00617">
    <property type="entry name" value="RasGEF"/>
    <property type="match status" value="1"/>
</dbReference>
<proteinExistence type="predicted"/>
<dbReference type="Proteomes" id="UP000038009">
    <property type="component" value="Unassembled WGS sequence"/>
</dbReference>
<evidence type="ECO:0000256" key="2">
    <source>
        <dbReference type="PROSITE-ProRule" id="PRU00168"/>
    </source>
</evidence>
<keyword evidence="6" id="KW-1185">Reference proteome</keyword>
<dbReference type="PROSITE" id="PS50009">
    <property type="entry name" value="RASGEF_CAT"/>
    <property type="match status" value="1"/>
</dbReference>
<dbReference type="EMBL" id="LJSK01000015">
    <property type="protein sequence ID" value="KPI89868.1"/>
    <property type="molecule type" value="Genomic_DNA"/>
</dbReference>
<dbReference type="InterPro" id="IPR023578">
    <property type="entry name" value="Ras_GEF_dom_sf"/>
</dbReference>
<evidence type="ECO:0000313" key="6">
    <source>
        <dbReference type="Proteomes" id="UP000038009"/>
    </source>
</evidence>
<dbReference type="InterPro" id="IPR001895">
    <property type="entry name" value="RASGEF_cat_dom"/>
</dbReference>
<feature type="compositionally biased region" description="Basic and acidic residues" evidence="3">
    <location>
        <begin position="1"/>
        <end position="14"/>
    </location>
</feature>
<name>A0A0N1IMA7_LEPSE</name>
<feature type="compositionally biased region" description="Basic and acidic residues" evidence="3">
    <location>
        <begin position="243"/>
        <end position="262"/>
    </location>
</feature>
<dbReference type="AlphaFoldDB" id="A0A0N1IMA7"/>
<evidence type="ECO:0000256" key="3">
    <source>
        <dbReference type="SAM" id="MobiDB-lite"/>
    </source>
</evidence>
<feature type="compositionally biased region" description="Low complexity" evidence="3">
    <location>
        <begin position="266"/>
        <end position="286"/>
    </location>
</feature>
<evidence type="ECO:0000256" key="1">
    <source>
        <dbReference type="ARBA" id="ARBA00022658"/>
    </source>
</evidence>
<feature type="compositionally biased region" description="Polar residues" evidence="3">
    <location>
        <begin position="311"/>
        <end position="322"/>
    </location>
</feature>
<sequence length="1241" mass="134931">MYGHRSDRDGDWSQRMEAPGPVMSTSASSSRTAAYEESAGVLSFVSRYYRSSHQEKDEVRHEENSLGHEGGVFDFQSGGGNGTVAYAHSDGSSSNNSNERCKERSATKNSANSTQATERAANAHSSLSQHLEKTKEGTCARSTRAPAGNSAMRSGKVHVAPSASSSASDNSSATEYAPPSINDDSEEEGNPYFHSTRIPPVPLPLSGPPANALIAETHMRSAPATEDRMTDAANKAPLSSQQRDVKNRAGNEKEVEETERHLCQVASLSPTSSSASLATTSATSSDSDSDSDSDDVDEDADSVGGNFAKMPSQNEGLSSSMPFRSPAVRRHTLVSPTAVVNYTPTRDVRSSLVSTIDVDVAVEQERRRQRQRQLYLQASLHQHVSVMAAAASTRPLHPLTPAQRTFLQQRADAAYRRHMDAFVESYLCAPRYRTALAQFRKHLSVPEQRIRTTGARGQYLRATEITVSRGRGAATAGGSCSGAGAAGHESDWWRVGTAATEATDEKSNGSDRYRLEKTDLELLAGDSARRARLLDDTLPWRPIDFDAAGIRLEALEHLQADLSEADAVTGGGVAAPAVGGSVSLLIEVLVLTEVDVPFTSIIPLVNYTNIFLLLASLFVQPEVLLTKFIRLYRSVRAWEAKVADSRRAVYLERRILQCILVYCRVHETDLTLSCLQRLAVFAASEGFLGPVNALNDAIGKDHWPCQEGVYCASRKRAAMYACAVDAAAASGASPTHATTGPVSGGGGFGSLHHYKRHGFIDARRAGDLGIARLFPQRNSPFDPSALLNPATRIPLQSEVAQTLLEFVVYLQRITAVYYRPVDISLDCQASLPFAVEGPPRTFVDTLVLRPSLGDTSPSRRTAVAADPRLMPELLAPNTGDGGGSIGTRFGERFGGSSRQPSSPLRDHRYRGAGLPDRLHGSSANINLRAPARGLTEVQQCPVLDGREGAATGDYGWAHVAAGGAATPASPHASTLETTVMQRPLSVMEINSEHLSQQISLLSFSLFAAVHIRELLNNAWTDTSMKISVSTKLTELMEFSSHLQRWTAAVIVTPTTWAECQRALRYFLEVCRMLYEQQNYEMAAAILEGLRHPAVEYLERIFAEARGQGPLSLVERRELETLQELMDPFASYSPSSLYSVTARTVGDMETPMIPLLSPILGVILRSEDVKGSTVSIRNSDGKAIVNWSKVIGLGKVVVLWMRCQYTPFSFPVDPEIQEFLWSTMNHQWTDALLLRAARRAKQ</sequence>